<dbReference type="EMBL" id="CAJOBJ010108018">
    <property type="protein sequence ID" value="CAF4617959.1"/>
    <property type="molecule type" value="Genomic_DNA"/>
</dbReference>
<organism evidence="4 6">
    <name type="scientific">Rotaria magnacalcarata</name>
    <dbReference type="NCBI Taxonomy" id="392030"/>
    <lineage>
        <taxon>Eukaryota</taxon>
        <taxon>Metazoa</taxon>
        <taxon>Spiralia</taxon>
        <taxon>Gnathifera</taxon>
        <taxon>Rotifera</taxon>
        <taxon>Eurotatoria</taxon>
        <taxon>Bdelloidea</taxon>
        <taxon>Philodinida</taxon>
        <taxon>Philodinidae</taxon>
        <taxon>Rotaria</taxon>
    </lineage>
</organism>
<evidence type="ECO:0000313" key="5">
    <source>
        <dbReference type="EMBL" id="CAF4783125.1"/>
    </source>
</evidence>
<accession>A0A8S2ZKH7</accession>
<dbReference type="AlphaFoldDB" id="A0A8S2ZKH7"/>
<comment type="caution">
    <text evidence="4">The sequence shown here is derived from an EMBL/GenBank/DDBJ whole genome shotgun (WGS) entry which is preliminary data.</text>
</comment>
<dbReference type="Proteomes" id="UP000681967">
    <property type="component" value="Unassembled WGS sequence"/>
</dbReference>
<gene>
    <name evidence="2" type="ORF">BYL167_LOCUS39290</name>
    <name evidence="5" type="ORF">BYL167_LOCUS47396</name>
    <name evidence="3" type="ORF">GIL414_LOCUS39643</name>
    <name evidence="4" type="ORF">GIL414_LOCUS40443</name>
</gene>
<proteinExistence type="predicted"/>
<reference evidence="4" key="1">
    <citation type="submission" date="2021-02" db="EMBL/GenBank/DDBJ databases">
        <authorList>
            <person name="Nowell W R."/>
        </authorList>
    </citation>
    <scope>NUCLEOTIDE SEQUENCE</scope>
</reference>
<evidence type="ECO:0000313" key="6">
    <source>
        <dbReference type="Proteomes" id="UP000681720"/>
    </source>
</evidence>
<dbReference type="EMBL" id="CAJOBJ010112220">
    <property type="protein sequence ID" value="CAF4636490.1"/>
    <property type="molecule type" value="Genomic_DNA"/>
</dbReference>
<feature type="non-terminal residue" evidence="4">
    <location>
        <position position="1"/>
    </location>
</feature>
<protein>
    <submittedName>
        <fullName evidence="4">Uncharacterized protein</fullName>
    </submittedName>
</protein>
<evidence type="ECO:0000313" key="2">
    <source>
        <dbReference type="EMBL" id="CAF4580652.1"/>
    </source>
</evidence>
<dbReference type="Proteomes" id="UP000681720">
    <property type="component" value="Unassembled WGS sequence"/>
</dbReference>
<dbReference type="EMBL" id="CAJOBH010136246">
    <property type="protein sequence ID" value="CAF4783125.1"/>
    <property type="molecule type" value="Genomic_DNA"/>
</dbReference>
<feature type="compositionally biased region" description="Low complexity" evidence="1">
    <location>
        <begin position="16"/>
        <end position="30"/>
    </location>
</feature>
<sequence>PSTETKISSILPRKTSNASSSGAFSEASRSFGHEENSADSFYGLTSSSLSSHYVIKCTLNATTTTTTNTNTSSMLTPSSI</sequence>
<evidence type="ECO:0000313" key="3">
    <source>
        <dbReference type="EMBL" id="CAF4617959.1"/>
    </source>
</evidence>
<evidence type="ECO:0000313" key="4">
    <source>
        <dbReference type="EMBL" id="CAF4636490.1"/>
    </source>
</evidence>
<feature type="non-terminal residue" evidence="4">
    <location>
        <position position="80"/>
    </location>
</feature>
<dbReference type="EMBL" id="CAJOBH010094124">
    <property type="protein sequence ID" value="CAF4580652.1"/>
    <property type="molecule type" value="Genomic_DNA"/>
</dbReference>
<feature type="region of interest" description="Disordered" evidence="1">
    <location>
        <begin position="1"/>
        <end position="30"/>
    </location>
</feature>
<evidence type="ECO:0000256" key="1">
    <source>
        <dbReference type="SAM" id="MobiDB-lite"/>
    </source>
</evidence>
<name>A0A8S2ZKH7_9BILA</name>